<evidence type="ECO:0000256" key="1">
    <source>
        <dbReference type="SAM" id="MobiDB-lite"/>
    </source>
</evidence>
<proteinExistence type="predicted"/>
<organism evidence="2">
    <name type="scientific">marine metagenome</name>
    <dbReference type="NCBI Taxonomy" id="408172"/>
    <lineage>
        <taxon>unclassified sequences</taxon>
        <taxon>metagenomes</taxon>
        <taxon>ecological metagenomes</taxon>
    </lineage>
</organism>
<reference evidence="2" key="1">
    <citation type="submission" date="2018-05" db="EMBL/GenBank/DDBJ databases">
        <authorList>
            <person name="Lanie J.A."/>
            <person name="Ng W.-L."/>
            <person name="Kazmierczak K.M."/>
            <person name="Andrzejewski T.M."/>
            <person name="Davidsen T.M."/>
            <person name="Wayne K.J."/>
            <person name="Tettelin H."/>
            <person name="Glass J.I."/>
            <person name="Rusch D."/>
            <person name="Podicherti R."/>
            <person name="Tsui H.-C.T."/>
            <person name="Winkler M.E."/>
        </authorList>
    </citation>
    <scope>NUCLEOTIDE SEQUENCE</scope>
</reference>
<protein>
    <recommendedName>
        <fullName evidence="3">PKD domain-containing protein</fullName>
    </recommendedName>
</protein>
<feature type="region of interest" description="Disordered" evidence="1">
    <location>
        <begin position="224"/>
        <end position="248"/>
    </location>
</feature>
<name>A0A381VCS7_9ZZZZ</name>
<evidence type="ECO:0008006" key="3">
    <source>
        <dbReference type="Google" id="ProtNLM"/>
    </source>
</evidence>
<gene>
    <name evidence="2" type="ORF">METZ01_LOCUS90798</name>
</gene>
<dbReference type="AlphaFoldDB" id="A0A381VCS7"/>
<dbReference type="EMBL" id="UINC01008429">
    <property type="protein sequence ID" value="SVA37944.1"/>
    <property type="molecule type" value="Genomic_DNA"/>
</dbReference>
<sequence length="326" mass="35896">MDVLRRLFVLRSDVSVRRGFCAAQKSVAGFFSDSAVTTGRNIMKFHSRLSLVCAVTLVASLGPDVEAQERWQRGQNVQPVFEGWERNTDGSFSMVFGYLNRNYEEQPVIPVGPNNFFEPGPQDRAQPTHFYNRRQQFVVKVRVPADWGDKDLTWAVTHNGRTDYAYGHLWPVWEIDSGVMRLNRGTGTAQGYADNQRPSIRVEGGAQNFDVTLPNSLEIVVIAGDDGIPPPNPRLSQRNPRRGPKSQAIVDPRNAATAGLAVTWLHWRGPGAVNFSPQVPEIGEGGRATTRVSFSAPGTYILQAVADDTVHVTPVSVTVTVSPSAQ</sequence>
<evidence type="ECO:0000313" key="2">
    <source>
        <dbReference type="EMBL" id="SVA37944.1"/>
    </source>
</evidence>
<accession>A0A381VCS7</accession>